<evidence type="ECO:0000256" key="1">
    <source>
        <dbReference type="ARBA" id="ARBA00007749"/>
    </source>
</evidence>
<dbReference type="OrthoDB" id="9773738at2"/>
<dbReference type="SUPFAM" id="SSF56281">
    <property type="entry name" value="Metallo-hydrolase/oxidoreductase"/>
    <property type="match status" value="1"/>
</dbReference>
<sequence length="265" mass="28079">MSRTMEGIARHQVGETEVFCLTDGLLDLGPDVFPEVAPARREAAHPGGVRIEANVHLLRHGDGALDLVDTGCGPLIYGGAGGRLPALLASLGIAPDRIGRIIFTHLHGDHAAGALDAGGRPVFPAAKILMHEKELAFWQGREDTAGGRLIAACGDRIETVRDGDDLGHGLRVWFLPGHTPGHIGLRLGAGFALIGDLVHSVQLQIGDPTVHTRYDTDSAQGDATRQAAFETIAEEGLVISGGHLMWAEKFLRLERDGAGFRSVAP</sequence>
<dbReference type="PANTHER" id="PTHR42978">
    <property type="entry name" value="QUORUM-QUENCHING LACTONASE YTNP-RELATED-RELATED"/>
    <property type="match status" value="1"/>
</dbReference>
<keyword evidence="2" id="KW-0479">Metal-binding</keyword>
<feature type="domain" description="Metallo-beta-lactamase" evidence="5">
    <location>
        <begin position="52"/>
        <end position="243"/>
    </location>
</feature>
<keyword evidence="3 6" id="KW-0378">Hydrolase</keyword>
<dbReference type="InterPro" id="IPR051013">
    <property type="entry name" value="MBL_superfamily_lactonases"/>
</dbReference>
<keyword evidence="7" id="KW-1185">Reference proteome</keyword>
<dbReference type="EMBL" id="SMUV01000049">
    <property type="protein sequence ID" value="TDK51185.1"/>
    <property type="molecule type" value="Genomic_DNA"/>
</dbReference>
<evidence type="ECO:0000256" key="2">
    <source>
        <dbReference type="ARBA" id="ARBA00022723"/>
    </source>
</evidence>
<dbReference type="Pfam" id="PF00753">
    <property type="entry name" value="Lactamase_B"/>
    <property type="match status" value="1"/>
</dbReference>
<dbReference type="CDD" id="cd07720">
    <property type="entry name" value="OPHC2-like_MBL-fold"/>
    <property type="match status" value="1"/>
</dbReference>
<name>A0A4R5VFB0_9RHOB</name>
<keyword evidence="4" id="KW-0862">Zinc</keyword>
<evidence type="ECO:0000313" key="7">
    <source>
        <dbReference type="Proteomes" id="UP000295301"/>
    </source>
</evidence>
<accession>A0A4R5VFB0</accession>
<comment type="similarity">
    <text evidence="1">Belongs to the metallo-beta-lactamase superfamily.</text>
</comment>
<dbReference type="RefSeq" id="WP_133358488.1">
    <property type="nucleotide sequence ID" value="NZ_SMUV01000049.1"/>
</dbReference>
<protein>
    <submittedName>
        <fullName evidence="6">MBL fold metallo-hydrolase</fullName>
    </submittedName>
</protein>
<dbReference type="InterPro" id="IPR036866">
    <property type="entry name" value="RibonucZ/Hydroxyglut_hydro"/>
</dbReference>
<dbReference type="GO" id="GO:0046872">
    <property type="term" value="F:metal ion binding"/>
    <property type="evidence" value="ECO:0007669"/>
    <property type="project" value="UniProtKB-KW"/>
</dbReference>
<dbReference type="AlphaFoldDB" id="A0A4R5VFB0"/>
<evidence type="ECO:0000313" key="6">
    <source>
        <dbReference type="EMBL" id="TDK51185.1"/>
    </source>
</evidence>
<reference evidence="6 7" key="1">
    <citation type="submission" date="2019-03" db="EMBL/GenBank/DDBJ databases">
        <title>Ruegeria lutea sp. nov., a novel strain, isolated from marine sediment, the Masan Bay, South Korea.</title>
        <authorList>
            <person name="Kim J."/>
            <person name="Kim D.-Y."/>
            <person name="Lee S.-S."/>
        </authorList>
    </citation>
    <scope>NUCLEOTIDE SEQUENCE [LARGE SCALE GENOMIC DNA]</scope>
    <source>
        <strain evidence="6 7">318-1</strain>
    </source>
</reference>
<evidence type="ECO:0000259" key="5">
    <source>
        <dbReference type="SMART" id="SM00849"/>
    </source>
</evidence>
<gene>
    <name evidence="6" type="ORF">E1832_04245</name>
</gene>
<dbReference type="SMART" id="SM00849">
    <property type="entry name" value="Lactamase_B"/>
    <property type="match status" value="1"/>
</dbReference>
<evidence type="ECO:0000256" key="4">
    <source>
        <dbReference type="ARBA" id="ARBA00022833"/>
    </source>
</evidence>
<dbReference type="Proteomes" id="UP000295301">
    <property type="component" value="Unassembled WGS sequence"/>
</dbReference>
<dbReference type="Gene3D" id="3.60.15.10">
    <property type="entry name" value="Ribonuclease Z/Hydroxyacylglutathione hydrolase-like"/>
    <property type="match status" value="1"/>
</dbReference>
<dbReference type="GO" id="GO:0016787">
    <property type="term" value="F:hydrolase activity"/>
    <property type="evidence" value="ECO:0007669"/>
    <property type="project" value="UniProtKB-KW"/>
</dbReference>
<dbReference type="PANTHER" id="PTHR42978:SF6">
    <property type="entry name" value="QUORUM-QUENCHING LACTONASE YTNP-RELATED"/>
    <property type="match status" value="1"/>
</dbReference>
<proteinExistence type="inferred from homology"/>
<dbReference type="InterPro" id="IPR001279">
    <property type="entry name" value="Metallo-B-lactamas"/>
</dbReference>
<organism evidence="6 7">
    <name type="scientific">Antarcticimicrobium luteum</name>
    <dbReference type="NCBI Taxonomy" id="2547397"/>
    <lineage>
        <taxon>Bacteria</taxon>
        <taxon>Pseudomonadati</taxon>
        <taxon>Pseudomonadota</taxon>
        <taxon>Alphaproteobacteria</taxon>
        <taxon>Rhodobacterales</taxon>
        <taxon>Paracoccaceae</taxon>
        <taxon>Antarcticimicrobium</taxon>
    </lineage>
</organism>
<evidence type="ECO:0000256" key="3">
    <source>
        <dbReference type="ARBA" id="ARBA00022801"/>
    </source>
</evidence>
<comment type="caution">
    <text evidence="6">The sequence shown here is derived from an EMBL/GenBank/DDBJ whole genome shotgun (WGS) entry which is preliminary data.</text>
</comment>